<name>I0YPV2_COCSC</name>
<dbReference type="PANTHER" id="PTHR28259:SF1">
    <property type="entry name" value="FLUORIDE EXPORT PROTEIN 1-RELATED"/>
    <property type="match status" value="1"/>
</dbReference>
<keyword evidence="11" id="KW-1185">Reference proteome</keyword>
<evidence type="ECO:0000256" key="4">
    <source>
        <dbReference type="ARBA" id="ARBA00022692"/>
    </source>
</evidence>
<evidence type="ECO:0008006" key="12">
    <source>
        <dbReference type="Google" id="ProtNLM"/>
    </source>
</evidence>
<evidence type="ECO:0000256" key="9">
    <source>
        <dbReference type="SAM" id="Phobius"/>
    </source>
</evidence>
<comment type="similarity">
    <text evidence="7">Belongs to the fluoride channel Fluc/FEX (TC 1.A.43) family.</text>
</comment>
<dbReference type="InterPro" id="IPR003691">
    <property type="entry name" value="FluC"/>
</dbReference>
<feature type="transmembrane region" description="Helical" evidence="9">
    <location>
        <begin position="370"/>
        <end position="393"/>
    </location>
</feature>
<dbReference type="Proteomes" id="UP000007264">
    <property type="component" value="Unassembled WGS sequence"/>
</dbReference>
<evidence type="ECO:0000256" key="3">
    <source>
        <dbReference type="ARBA" id="ARBA00022475"/>
    </source>
</evidence>
<dbReference type="RefSeq" id="XP_005644965.1">
    <property type="nucleotide sequence ID" value="XM_005644908.1"/>
</dbReference>
<dbReference type="Pfam" id="PF02537">
    <property type="entry name" value="CRCB"/>
    <property type="match status" value="2"/>
</dbReference>
<keyword evidence="6 9" id="KW-0472">Membrane</keyword>
<dbReference type="EMBL" id="AGSI01000015">
    <property type="protein sequence ID" value="EIE20421.1"/>
    <property type="molecule type" value="Genomic_DNA"/>
</dbReference>
<protein>
    <recommendedName>
        <fullName evidence="12">Fluoride ion transporter CrcB</fullName>
    </recommendedName>
</protein>
<evidence type="ECO:0000313" key="11">
    <source>
        <dbReference type="Proteomes" id="UP000007264"/>
    </source>
</evidence>
<evidence type="ECO:0000256" key="5">
    <source>
        <dbReference type="ARBA" id="ARBA00022989"/>
    </source>
</evidence>
<evidence type="ECO:0000256" key="8">
    <source>
        <dbReference type="ARBA" id="ARBA00035585"/>
    </source>
</evidence>
<accession>I0YPV2</accession>
<evidence type="ECO:0000256" key="1">
    <source>
        <dbReference type="ARBA" id="ARBA00002598"/>
    </source>
</evidence>
<dbReference type="AlphaFoldDB" id="I0YPV2"/>
<evidence type="ECO:0000256" key="2">
    <source>
        <dbReference type="ARBA" id="ARBA00004651"/>
    </source>
</evidence>
<comment type="caution">
    <text evidence="10">The sequence shown here is derived from an EMBL/GenBank/DDBJ whole genome shotgun (WGS) entry which is preliminary data.</text>
</comment>
<evidence type="ECO:0000256" key="7">
    <source>
        <dbReference type="ARBA" id="ARBA00035120"/>
    </source>
</evidence>
<dbReference type="PANTHER" id="PTHR28259">
    <property type="entry name" value="FLUORIDE EXPORT PROTEIN 1-RELATED"/>
    <property type="match status" value="1"/>
</dbReference>
<sequence length="395" mass="42721">MPQRWRDLVVTLVHLALFAQLGVLTRIYLDKLFATCKPGPDFGTCLTSEGLKHNTLGAYFTDIASNMLGSFIMGLLAAGATLGLSSKKEIAILPAKSSWQSAPELHIGLRTGYCGSLTTFASWEYSLVTSLLGGLGKEGGQWTEFLWGMVIGLQTALSSYVFGQYCAMLIDRYITPGGRAEADLEKMAAMQTADIQASRAGELTDAEKALQMDEYETEGPSEPGFHYKTHIGAGILLALSTALFLALFVLDNSPKHISRQAPVSARGRWLAVLFGPIGCTLRWTLSKTNYTLPGEWKWLPIGTFAANMLACTVNYFIGGTSSHLGKLSMWSTIVTYAIRTGFSGALSTVSTFVAEITAQFRVLPEKLHGFIYAVGSLFTGALLGVIIYGSMVWTA</sequence>
<dbReference type="STRING" id="574566.I0YPV2"/>
<keyword evidence="3" id="KW-1003">Cell membrane</keyword>
<keyword evidence="4 9" id="KW-0812">Transmembrane</keyword>
<comment type="function">
    <text evidence="1">Fluoride channel required for the rapid expulsion of cytoplasmic fluoride.</text>
</comment>
<feature type="transmembrane region" description="Helical" evidence="9">
    <location>
        <begin position="63"/>
        <end position="84"/>
    </location>
</feature>
<gene>
    <name evidence="10" type="ORF">COCSUDRAFT_43867</name>
</gene>
<reference evidence="10 11" key="1">
    <citation type="journal article" date="2012" name="Genome Biol.">
        <title>The genome of the polar eukaryotic microalga coccomyxa subellipsoidea reveals traits of cold adaptation.</title>
        <authorList>
            <person name="Blanc G."/>
            <person name="Agarkova I."/>
            <person name="Grimwood J."/>
            <person name="Kuo A."/>
            <person name="Brueggeman A."/>
            <person name="Dunigan D."/>
            <person name="Gurnon J."/>
            <person name="Ladunga I."/>
            <person name="Lindquist E."/>
            <person name="Lucas S."/>
            <person name="Pangilinan J."/>
            <person name="Proschold T."/>
            <person name="Salamov A."/>
            <person name="Schmutz J."/>
            <person name="Weeks D."/>
            <person name="Yamada T."/>
            <person name="Claverie J.M."/>
            <person name="Grigoriev I."/>
            <person name="Van Etten J."/>
            <person name="Lomsadze A."/>
            <person name="Borodovsky M."/>
        </authorList>
    </citation>
    <scope>NUCLEOTIDE SEQUENCE [LARGE SCALE GENOMIC DNA]</scope>
    <source>
        <strain evidence="10 11">C-169</strain>
    </source>
</reference>
<proteinExistence type="inferred from homology"/>
<dbReference type="KEGG" id="csl:COCSUDRAFT_43867"/>
<feature type="transmembrane region" description="Helical" evidence="9">
    <location>
        <begin position="231"/>
        <end position="249"/>
    </location>
</feature>
<organism evidence="10 11">
    <name type="scientific">Coccomyxa subellipsoidea (strain C-169)</name>
    <name type="common">Green microalga</name>
    <dbReference type="NCBI Taxonomy" id="574566"/>
    <lineage>
        <taxon>Eukaryota</taxon>
        <taxon>Viridiplantae</taxon>
        <taxon>Chlorophyta</taxon>
        <taxon>core chlorophytes</taxon>
        <taxon>Trebouxiophyceae</taxon>
        <taxon>Trebouxiophyceae incertae sedis</taxon>
        <taxon>Coccomyxaceae</taxon>
        <taxon>Coccomyxa</taxon>
        <taxon>Coccomyxa subellipsoidea</taxon>
    </lineage>
</organism>
<dbReference type="GeneID" id="17038397"/>
<keyword evidence="5 9" id="KW-1133">Transmembrane helix</keyword>
<comment type="subcellular location">
    <subcellularLocation>
        <location evidence="2">Cell membrane</location>
        <topology evidence="2">Multi-pass membrane protein</topology>
    </subcellularLocation>
</comment>
<dbReference type="eggNOG" id="ENOG502QT5F">
    <property type="taxonomic scope" value="Eukaryota"/>
</dbReference>
<evidence type="ECO:0000256" key="6">
    <source>
        <dbReference type="ARBA" id="ARBA00023136"/>
    </source>
</evidence>
<dbReference type="OrthoDB" id="409792at2759"/>
<dbReference type="GO" id="GO:0005886">
    <property type="term" value="C:plasma membrane"/>
    <property type="evidence" value="ECO:0007669"/>
    <property type="project" value="UniProtKB-SubCell"/>
</dbReference>
<evidence type="ECO:0000313" key="10">
    <source>
        <dbReference type="EMBL" id="EIE20421.1"/>
    </source>
</evidence>
<comment type="catalytic activity">
    <reaction evidence="8">
        <text>fluoride(in) = fluoride(out)</text>
        <dbReference type="Rhea" id="RHEA:76159"/>
        <dbReference type="ChEBI" id="CHEBI:17051"/>
    </reaction>
    <physiologicalReaction direction="left-to-right" evidence="8">
        <dbReference type="Rhea" id="RHEA:76160"/>
    </physiologicalReaction>
</comment>
<feature type="transmembrane region" description="Helical" evidence="9">
    <location>
        <begin position="269"/>
        <end position="286"/>
    </location>
</feature>
<dbReference type="GO" id="GO:1903425">
    <property type="term" value="F:fluoride transmembrane transporter activity"/>
    <property type="evidence" value="ECO:0007669"/>
    <property type="project" value="TreeGrafter"/>
</dbReference>
<feature type="transmembrane region" description="Helical" evidence="9">
    <location>
        <begin position="7"/>
        <end position="29"/>
    </location>
</feature>
<feature type="transmembrane region" description="Helical" evidence="9">
    <location>
        <begin position="337"/>
        <end position="358"/>
    </location>
</feature>
<feature type="transmembrane region" description="Helical" evidence="9">
    <location>
        <begin position="298"/>
        <end position="317"/>
    </location>
</feature>